<evidence type="ECO:0000313" key="9">
    <source>
        <dbReference type="EMBL" id="MBT1711360.1"/>
    </source>
</evidence>
<gene>
    <name evidence="9" type="ORF">KK062_24170</name>
</gene>
<evidence type="ECO:0000313" key="10">
    <source>
        <dbReference type="Proteomes" id="UP001319080"/>
    </source>
</evidence>
<dbReference type="InterPro" id="IPR012944">
    <property type="entry name" value="SusD_RagB_dom"/>
</dbReference>
<proteinExistence type="inferred from homology"/>
<dbReference type="InterPro" id="IPR011990">
    <property type="entry name" value="TPR-like_helical_dom_sf"/>
</dbReference>
<name>A0AAP2GVY6_9BACT</name>
<keyword evidence="4" id="KW-0472">Membrane</keyword>
<keyword evidence="10" id="KW-1185">Reference proteome</keyword>
<evidence type="ECO:0000256" key="3">
    <source>
        <dbReference type="ARBA" id="ARBA00022729"/>
    </source>
</evidence>
<evidence type="ECO:0000256" key="1">
    <source>
        <dbReference type="ARBA" id="ARBA00004442"/>
    </source>
</evidence>
<feature type="signal peptide" evidence="6">
    <location>
        <begin position="1"/>
        <end position="18"/>
    </location>
</feature>
<dbReference type="InterPro" id="IPR033985">
    <property type="entry name" value="SusD-like_N"/>
</dbReference>
<dbReference type="Gene3D" id="1.25.40.390">
    <property type="match status" value="1"/>
</dbReference>
<sequence length="516" mass="58433">MKKIFYLSLLAGMLFVTSCDEMLDVTPHGSPTSSSFWRNETDAISAVNGIYAEYSNDDMYGRGFFWLSNGSDDIGTKPRAFSENVKAFKITGNESEVKNIWALHYRTMKRCNDILRNVPAIEMNADLKDRILGEAHFHHAVMHLELAYHYGDHRAGVPIIDRENPEDPYVARPANVQVNYDYIAEDLKAAADLLPYFEEYESSDFGRPHKTAAWAYLARTYLYAGDWANAELYAGMVITSGKHDLLENFADVFKIANNFSPEYVWSVTSSPKDTGLGSIFPGVLLEDKGWGAYNGWGVFYPTQNLYEEYESGDERREATILKTGDTFKYFGEEVAFNEGQYKVSSSNRTGLQFRKFMEPFGYPKVNGSVDTRYVNTNADKPTTSLNVPLVRYADVLLMMAEARIKQGKSGDAEINEVRDRANLDPISGATLDDLKHERRCELAGEWTDRHFDLVRWGDAQSKYAQPLYHAYAKDDSGNPKVIYAGRTFNPGIHHVWPIPPDEIAVSKGTLWQNEGW</sequence>
<accession>A0AAP2GVY6</accession>
<dbReference type="RefSeq" id="WP_254086937.1">
    <property type="nucleotide sequence ID" value="NZ_JAHESE010000032.1"/>
</dbReference>
<dbReference type="GO" id="GO:0009279">
    <property type="term" value="C:cell outer membrane"/>
    <property type="evidence" value="ECO:0007669"/>
    <property type="project" value="UniProtKB-SubCell"/>
</dbReference>
<feature type="domain" description="SusD-like N-terminal" evidence="8">
    <location>
        <begin position="89"/>
        <end position="222"/>
    </location>
</feature>
<reference evidence="9 10" key="1">
    <citation type="submission" date="2021-05" db="EMBL/GenBank/DDBJ databases">
        <title>A Polyphasic approach of four new species of the genus Ohtaekwangia: Ohtaekwangia histidinii sp. nov., Ohtaekwangia cretensis sp. nov., Ohtaekwangia indiensis sp. nov., Ohtaekwangia reichenbachii sp. nov. from diverse environment.</title>
        <authorList>
            <person name="Octaviana S."/>
        </authorList>
    </citation>
    <scope>NUCLEOTIDE SEQUENCE [LARGE SCALE GENOMIC DNA]</scope>
    <source>
        <strain evidence="9 10">PWU5</strain>
    </source>
</reference>
<comment type="caution">
    <text evidence="9">The sequence shown here is derived from an EMBL/GenBank/DDBJ whole genome shotgun (WGS) entry which is preliminary data.</text>
</comment>
<evidence type="ECO:0000256" key="4">
    <source>
        <dbReference type="ARBA" id="ARBA00023136"/>
    </source>
</evidence>
<protein>
    <submittedName>
        <fullName evidence="9">RagB/SusD family nutrient uptake outer membrane protein</fullName>
    </submittedName>
</protein>
<dbReference type="Pfam" id="PF07980">
    <property type="entry name" value="SusD_RagB"/>
    <property type="match status" value="1"/>
</dbReference>
<comment type="subcellular location">
    <subcellularLocation>
        <location evidence="1">Cell outer membrane</location>
    </subcellularLocation>
</comment>
<dbReference type="PROSITE" id="PS51257">
    <property type="entry name" value="PROKAR_LIPOPROTEIN"/>
    <property type="match status" value="1"/>
</dbReference>
<evidence type="ECO:0000256" key="6">
    <source>
        <dbReference type="SAM" id="SignalP"/>
    </source>
</evidence>
<evidence type="ECO:0000256" key="5">
    <source>
        <dbReference type="ARBA" id="ARBA00023237"/>
    </source>
</evidence>
<keyword evidence="5" id="KW-0998">Cell outer membrane</keyword>
<feature type="domain" description="RagB/SusD" evidence="7">
    <location>
        <begin position="281"/>
        <end position="516"/>
    </location>
</feature>
<evidence type="ECO:0000256" key="2">
    <source>
        <dbReference type="ARBA" id="ARBA00006275"/>
    </source>
</evidence>
<keyword evidence="3 6" id="KW-0732">Signal</keyword>
<dbReference type="Pfam" id="PF14322">
    <property type="entry name" value="SusD-like_3"/>
    <property type="match status" value="1"/>
</dbReference>
<organism evidence="9 10">
    <name type="scientific">Dawidia cretensis</name>
    <dbReference type="NCBI Taxonomy" id="2782350"/>
    <lineage>
        <taxon>Bacteria</taxon>
        <taxon>Pseudomonadati</taxon>
        <taxon>Bacteroidota</taxon>
        <taxon>Cytophagia</taxon>
        <taxon>Cytophagales</taxon>
        <taxon>Chryseotaleaceae</taxon>
        <taxon>Dawidia</taxon>
    </lineage>
</organism>
<dbReference type="Proteomes" id="UP001319080">
    <property type="component" value="Unassembled WGS sequence"/>
</dbReference>
<feature type="chain" id="PRO_5042854939" evidence="6">
    <location>
        <begin position="19"/>
        <end position="516"/>
    </location>
</feature>
<comment type="similarity">
    <text evidence="2">Belongs to the SusD family.</text>
</comment>
<dbReference type="EMBL" id="JAHESE010000032">
    <property type="protein sequence ID" value="MBT1711360.1"/>
    <property type="molecule type" value="Genomic_DNA"/>
</dbReference>
<dbReference type="AlphaFoldDB" id="A0AAP2GVY6"/>
<evidence type="ECO:0000259" key="7">
    <source>
        <dbReference type="Pfam" id="PF07980"/>
    </source>
</evidence>
<evidence type="ECO:0000259" key="8">
    <source>
        <dbReference type="Pfam" id="PF14322"/>
    </source>
</evidence>
<dbReference type="SUPFAM" id="SSF48452">
    <property type="entry name" value="TPR-like"/>
    <property type="match status" value="1"/>
</dbReference>